<organism evidence="2 3">
    <name type="scientific">Streptomyces azureus</name>
    <dbReference type="NCBI Taxonomy" id="146537"/>
    <lineage>
        <taxon>Bacteria</taxon>
        <taxon>Bacillati</taxon>
        <taxon>Actinomycetota</taxon>
        <taxon>Actinomycetes</taxon>
        <taxon>Kitasatosporales</taxon>
        <taxon>Streptomycetaceae</taxon>
        <taxon>Streptomyces</taxon>
    </lineage>
</organism>
<name>A0A0K8PJQ5_STRAJ</name>
<dbReference type="EMBL" id="DF968239">
    <property type="protein sequence ID" value="GAP47644.1"/>
    <property type="molecule type" value="Genomic_DNA"/>
</dbReference>
<evidence type="ECO:0000256" key="1">
    <source>
        <dbReference type="SAM" id="Phobius"/>
    </source>
</evidence>
<accession>A0A0K8PJQ5</accession>
<protein>
    <submittedName>
        <fullName evidence="2">Uncharacterized protein</fullName>
    </submittedName>
</protein>
<dbReference type="AlphaFoldDB" id="A0A0K8PJQ5"/>
<evidence type="ECO:0000313" key="3">
    <source>
        <dbReference type="Proteomes" id="UP000053859"/>
    </source>
</evidence>
<proteinExistence type="predicted"/>
<gene>
    <name evidence="2" type="ORF">SAZU_2381</name>
</gene>
<keyword evidence="3" id="KW-1185">Reference proteome</keyword>
<keyword evidence="1" id="KW-0472">Membrane</keyword>
<keyword evidence="1" id="KW-0812">Transmembrane</keyword>
<sequence>MSISPAKKLTLFVVIGTAFGVFCIILGTLSQNYVLIGAGVLASIGGIALTVMAIARQRSKR</sequence>
<reference evidence="2" key="1">
    <citation type="journal article" date="2015" name="Genome Announc.">
        <title>Draft Genome Sequence of Thiostrepton-Producing Streptomyces azureus ATCC 14921.</title>
        <authorList>
            <person name="Sakihara K."/>
            <person name="Maeda J."/>
            <person name="Tashiro K."/>
            <person name="Fujino Y."/>
            <person name="Kuhara S."/>
            <person name="Ohshima T."/>
            <person name="Ogata S."/>
            <person name="Doi K."/>
        </authorList>
    </citation>
    <scope>NUCLEOTIDE SEQUENCE [LARGE SCALE GENOMIC DNA]</scope>
    <source>
        <strain evidence="2">ATCC14921</strain>
    </source>
</reference>
<dbReference type="PATRIC" id="fig|146537.3.peg.2516"/>
<dbReference type="Proteomes" id="UP000053859">
    <property type="component" value="Unassembled WGS sequence"/>
</dbReference>
<evidence type="ECO:0000313" key="2">
    <source>
        <dbReference type="EMBL" id="GAP47644.1"/>
    </source>
</evidence>
<feature type="transmembrane region" description="Helical" evidence="1">
    <location>
        <begin position="33"/>
        <end position="55"/>
    </location>
</feature>
<keyword evidence="1" id="KW-1133">Transmembrane helix</keyword>
<feature type="transmembrane region" description="Helical" evidence="1">
    <location>
        <begin position="9"/>
        <end position="27"/>
    </location>
</feature>